<gene>
    <name evidence="2" type="ORF">EWM64_g5513</name>
</gene>
<dbReference type="AlphaFoldDB" id="A0A4Y9ZYK1"/>
<evidence type="ECO:0000256" key="1">
    <source>
        <dbReference type="SAM" id="MobiDB-lite"/>
    </source>
</evidence>
<dbReference type="OrthoDB" id="3305808at2759"/>
<keyword evidence="3" id="KW-1185">Reference proteome</keyword>
<feature type="compositionally biased region" description="Low complexity" evidence="1">
    <location>
        <begin position="366"/>
        <end position="390"/>
    </location>
</feature>
<feature type="compositionally biased region" description="Basic and acidic residues" evidence="1">
    <location>
        <begin position="447"/>
        <end position="473"/>
    </location>
</feature>
<accession>A0A4Y9ZYK1</accession>
<reference evidence="2 3" key="1">
    <citation type="submission" date="2019-02" db="EMBL/GenBank/DDBJ databases">
        <title>Genome sequencing of the rare red list fungi Hericium alpestre (H. flagellum).</title>
        <authorList>
            <person name="Buettner E."/>
            <person name="Kellner H."/>
        </authorList>
    </citation>
    <scope>NUCLEOTIDE SEQUENCE [LARGE SCALE GENOMIC DNA]</scope>
    <source>
        <strain evidence="2 3">DSM 108284</strain>
    </source>
</reference>
<evidence type="ECO:0000313" key="2">
    <source>
        <dbReference type="EMBL" id="TFY78498.1"/>
    </source>
</evidence>
<protein>
    <submittedName>
        <fullName evidence="2">Uncharacterized protein</fullName>
    </submittedName>
</protein>
<feature type="region of interest" description="Disordered" evidence="1">
    <location>
        <begin position="302"/>
        <end position="419"/>
    </location>
</feature>
<organism evidence="2 3">
    <name type="scientific">Hericium alpestre</name>
    <dbReference type="NCBI Taxonomy" id="135208"/>
    <lineage>
        <taxon>Eukaryota</taxon>
        <taxon>Fungi</taxon>
        <taxon>Dikarya</taxon>
        <taxon>Basidiomycota</taxon>
        <taxon>Agaricomycotina</taxon>
        <taxon>Agaricomycetes</taxon>
        <taxon>Russulales</taxon>
        <taxon>Hericiaceae</taxon>
        <taxon>Hericium</taxon>
    </lineage>
</organism>
<sequence>MADQSQRDACYNDPTLILLTKDEYFAALFASHTNAAASFPTEAPSYAVSDLILSIYSIICKPLDERSALLCYPQARLEWHDPLRGKEYRDTDFGVILAFDCPMESGWLPSQPPQLLYVVEIKPKTVIDDWKSPGSGTALRQGLEAHIPQICEQAYYGLRHHNGQKLHAFVMMGNSFAFFEFQRPEDLDAYAPPRRVDPSEELAKLLKGGPRKRRRVESVLEGPAKMLRPRILIAFEDIVDAQSRMLGRFFLKALDTATAAHVRSRQPSWFQVPPGDHEPSEASLSIADDQITNAAKKVSGELSKEAAAKAKQRFPSDPPESQDKKDKTYKASSWVKKAVSRLTPHDTRSRPSSQCSGDAGTDDAASSPDNEPGPPSSSSSLRDGSLGDSSADNGADLPPASSDPPSPSDWPVLYEGPDFDPLVAAPALAEEEFLVPKRKKRNAQGRDALEARALEQQRKAMAGKDTKGKDRDI</sequence>
<dbReference type="Proteomes" id="UP000298061">
    <property type="component" value="Unassembled WGS sequence"/>
</dbReference>
<name>A0A4Y9ZYK1_9AGAM</name>
<dbReference type="EMBL" id="SFCI01000668">
    <property type="protein sequence ID" value="TFY78498.1"/>
    <property type="molecule type" value="Genomic_DNA"/>
</dbReference>
<feature type="region of interest" description="Disordered" evidence="1">
    <location>
        <begin position="436"/>
        <end position="473"/>
    </location>
</feature>
<comment type="caution">
    <text evidence="2">The sequence shown here is derived from an EMBL/GenBank/DDBJ whole genome shotgun (WGS) entry which is preliminary data.</text>
</comment>
<proteinExistence type="predicted"/>
<evidence type="ECO:0000313" key="3">
    <source>
        <dbReference type="Proteomes" id="UP000298061"/>
    </source>
</evidence>